<dbReference type="PANTHER" id="PTHR43791:SF103">
    <property type="entry name" value="MAJOR FACILITATOR SUPERFAMILY (MFS) PROFILE DOMAIN-CONTAINING PROTEIN-RELATED"/>
    <property type="match status" value="1"/>
</dbReference>
<feature type="transmembrane region" description="Helical" evidence="7">
    <location>
        <begin position="232"/>
        <end position="254"/>
    </location>
</feature>
<name>A0ABR1S065_9PEZI</name>
<sequence length="540" mass="59793">METRPEEKPEVGELPADPTRAQPPIEEKGQILDVSAAYTPEEEKRVVRKIDCTILPMMCVVFLLQYLDKQSLSYASVFGLITDLNMTSTQYSWCSSIFYVGQLVAEYPFIYLMSRLHLTKFVGATMYVALHTHDNSMIQLTNPSSVIWGVICMCLAAPQNFAGFAAVRFLLGFTEGAVSPSFVTMTAIWYRKREHATRTALWVSMNGVAQVLGCLLMYGIGRTASGSSLQPWRTLFLVCGALTAAAGVAFYFLMPGGPKDCWFLTPREKEVLSLRMAQDREGGDKTSFSVPQLREALLDPKAWFVFAFGVLVTMQSPVLTFASLVINTIGYDKYQTMLYTAPSGAAQVLLLWIGVAGCSLFPHNRTLVVLALIIPPFIGNVLLLKLSLDSGWGMIVSSWLNFACRINNQSRLDLQASCITAVMSPLLSLAASNVKGNTKRSVVNAMFFIGYCAGCIGAPQLWTEKPRYFNGVVAGIVTWCLLFVVVFCYRWVCVADNVARDKAQGQEVISEGLGDITLDDHGAFRNDCTDKEDKQFRYSW</sequence>
<organism evidence="8 9">
    <name type="scientific">Apiospora rasikravindrae</name>
    <dbReference type="NCBI Taxonomy" id="990691"/>
    <lineage>
        <taxon>Eukaryota</taxon>
        <taxon>Fungi</taxon>
        <taxon>Dikarya</taxon>
        <taxon>Ascomycota</taxon>
        <taxon>Pezizomycotina</taxon>
        <taxon>Sordariomycetes</taxon>
        <taxon>Xylariomycetidae</taxon>
        <taxon>Amphisphaeriales</taxon>
        <taxon>Apiosporaceae</taxon>
        <taxon>Apiospora</taxon>
    </lineage>
</organism>
<dbReference type="Pfam" id="PF07690">
    <property type="entry name" value="MFS_1"/>
    <property type="match status" value="1"/>
</dbReference>
<reference evidence="8 9" key="1">
    <citation type="submission" date="2023-01" db="EMBL/GenBank/DDBJ databases">
        <title>Analysis of 21 Apiospora genomes using comparative genomics revels a genus with tremendous synthesis potential of carbohydrate active enzymes and secondary metabolites.</title>
        <authorList>
            <person name="Sorensen T."/>
        </authorList>
    </citation>
    <scope>NUCLEOTIDE SEQUENCE [LARGE SCALE GENOMIC DNA]</scope>
    <source>
        <strain evidence="8 9">CBS 33761</strain>
    </source>
</reference>
<feature type="region of interest" description="Disordered" evidence="6">
    <location>
        <begin position="1"/>
        <end position="27"/>
    </location>
</feature>
<keyword evidence="3 7" id="KW-0812">Transmembrane</keyword>
<evidence type="ECO:0000256" key="5">
    <source>
        <dbReference type="ARBA" id="ARBA00023136"/>
    </source>
</evidence>
<evidence type="ECO:0000256" key="1">
    <source>
        <dbReference type="ARBA" id="ARBA00004141"/>
    </source>
</evidence>
<evidence type="ECO:0000313" key="9">
    <source>
        <dbReference type="Proteomes" id="UP001444661"/>
    </source>
</evidence>
<protein>
    <submittedName>
        <fullName evidence="8">Major facilitator superfamily transporter</fullName>
    </submittedName>
</protein>
<proteinExistence type="predicted"/>
<keyword evidence="9" id="KW-1185">Reference proteome</keyword>
<keyword evidence="5 7" id="KW-0472">Membrane</keyword>
<evidence type="ECO:0000256" key="3">
    <source>
        <dbReference type="ARBA" id="ARBA00022692"/>
    </source>
</evidence>
<feature type="transmembrane region" description="Helical" evidence="7">
    <location>
        <begin position="302"/>
        <end position="326"/>
    </location>
</feature>
<feature type="transmembrane region" description="Helical" evidence="7">
    <location>
        <begin position="442"/>
        <end position="462"/>
    </location>
</feature>
<feature type="transmembrane region" description="Helical" evidence="7">
    <location>
        <begin position="146"/>
        <end position="171"/>
    </location>
</feature>
<feature type="compositionally biased region" description="Basic and acidic residues" evidence="6">
    <location>
        <begin position="1"/>
        <end position="11"/>
    </location>
</feature>
<keyword evidence="4 7" id="KW-1133">Transmembrane helix</keyword>
<accession>A0ABR1S065</accession>
<gene>
    <name evidence="8" type="ORF">PG993_011626</name>
</gene>
<feature type="transmembrane region" description="Helical" evidence="7">
    <location>
        <begin position="468"/>
        <end position="492"/>
    </location>
</feature>
<evidence type="ECO:0000256" key="2">
    <source>
        <dbReference type="ARBA" id="ARBA00022448"/>
    </source>
</evidence>
<dbReference type="PANTHER" id="PTHR43791">
    <property type="entry name" value="PERMEASE-RELATED"/>
    <property type="match status" value="1"/>
</dbReference>
<evidence type="ECO:0000256" key="7">
    <source>
        <dbReference type="SAM" id="Phobius"/>
    </source>
</evidence>
<feature type="transmembrane region" description="Helical" evidence="7">
    <location>
        <begin position="338"/>
        <end position="362"/>
    </location>
</feature>
<keyword evidence="2" id="KW-0813">Transport</keyword>
<dbReference type="SUPFAM" id="SSF103473">
    <property type="entry name" value="MFS general substrate transporter"/>
    <property type="match status" value="1"/>
</dbReference>
<dbReference type="InterPro" id="IPR036259">
    <property type="entry name" value="MFS_trans_sf"/>
</dbReference>
<dbReference type="Gene3D" id="1.20.1250.20">
    <property type="entry name" value="MFS general substrate transporter like domains"/>
    <property type="match status" value="1"/>
</dbReference>
<dbReference type="Proteomes" id="UP001444661">
    <property type="component" value="Unassembled WGS sequence"/>
</dbReference>
<evidence type="ECO:0000256" key="6">
    <source>
        <dbReference type="SAM" id="MobiDB-lite"/>
    </source>
</evidence>
<feature type="transmembrane region" description="Helical" evidence="7">
    <location>
        <begin position="368"/>
        <end position="388"/>
    </location>
</feature>
<evidence type="ECO:0000256" key="4">
    <source>
        <dbReference type="ARBA" id="ARBA00022989"/>
    </source>
</evidence>
<evidence type="ECO:0000313" key="8">
    <source>
        <dbReference type="EMBL" id="KAK8023560.1"/>
    </source>
</evidence>
<dbReference type="InterPro" id="IPR011701">
    <property type="entry name" value="MFS"/>
</dbReference>
<dbReference type="EMBL" id="JAQQWK010000011">
    <property type="protein sequence ID" value="KAK8023560.1"/>
    <property type="molecule type" value="Genomic_DNA"/>
</dbReference>
<feature type="transmembrane region" description="Helical" evidence="7">
    <location>
        <begin position="199"/>
        <end position="220"/>
    </location>
</feature>
<comment type="subcellular location">
    <subcellularLocation>
        <location evidence="1">Membrane</location>
        <topology evidence="1">Multi-pass membrane protein</topology>
    </subcellularLocation>
</comment>
<comment type="caution">
    <text evidence="8">The sequence shown here is derived from an EMBL/GenBank/DDBJ whole genome shotgun (WGS) entry which is preliminary data.</text>
</comment>